<name>A0A7C3VHR9_9CYAN</name>
<reference evidence="2" key="1">
    <citation type="journal article" date="2020" name="mSystems">
        <title>Genome- and Community-Level Interaction Insights into Carbon Utilization and Element Cycling Functions of Hydrothermarchaeota in Hydrothermal Sediment.</title>
        <authorList>
            <person name="Zhou Z."/>
            <person name="Liu Y."/>
            <person name="Xu W."/>
            <person name="Pan J."/>
            <person name="Luo Z.H."/>
            <person name="Li M."/>
        </authorList>
    </citation>
    <scope>NUCLEOTIDE SEQUENCE [LARGE SCALE GENOMIC DNA]</scope>
    <source>
        <strain evidence="2">SpSt-374</strain>
    </source>
</reference>
<dbReference type="InterPro" id="IPR036061">
    <property type="entry name" value="CheW-like_dom_sf"/>
</dbReference>
<dbReference type="GO" id="GO:0006935">
    <property type="term" value="P:chemotaxis"/>
    <property type="evidence" value="ECO:0007669"/>
    <property type="project" value="InterPro"/>
</dbReference>
<dbReference type="PANTHER" id="PTHR22617:SF23">
    <property type="entry name" value="CHEMOTAXIS PROTEIN CHEW"/>
    <property type="match status" value="1"/>
</dbReference>
<dbReference type="InterPro" id="IPR002545">
    <property type="entry name" value="CheW-lke_dom"/>
</dbReference>
<dbReference type="PANTHER" id="PTHR22617">
    <property type="entry name" value="CHEMOTAXIS SENSOR HISTIDINE KINASE-RELATED"/>
    <property type="match status" value="1"/>
</dbReference>
<dbReference type="InterPro" id="IPR039315">
    <property type="entry name" value="CheW"/>
</dbReference>
<dbReference type="SUPFAM" id="SSF50341">
    <property type="entry name" value="CheW-like"/>
    <property type="match status" value="1"/>
</dbReference>
<dbReference type="Pfam" id="PF01584">
    <property type="entry name" value="CheW"/>
    <property type="match status" value="1"/>
</dbReference>
<dbReference type="AlphaFoldDB" id="A0A7C3VHR9"/>
<dbReference type="GO" id="GO:0007165">
    <property type="term" value="P:signal transduction"/>
    <property type="evidence" value="ECO:0007669"/>
    <property type="project" value="InterPro"/>
</dbReference>
<organism evidence="2">
    <name type="scientific">Planktothricoides sp. SpSt-374</name>
    <dbReference type="NCBI Taxonomy" id="2282167"/>
    <lineage>
        <taxon>Bacteria</taxon>
        <taxon>Bacillati</taxon>
        <taxon>Cyanobacteriota</taxon>
        <taxon>Cyanophyceae</taxon>
        <taxon>Oscillatoriophycideae</taxon>
        <taxon>Oscillatoriales</taxon>
        <taxon>Oscillatoriaceae</taxon>
        <taxon>Planktothricoides</taxon>
    </lineage>
</organism>
<proteinExistence type="predicted"/>
<feature type="domain" description="CheW-like" evidence="1">
    <location>
        <begin position="14"/>
        <end position="170"/>
    </location>
</feature>
<protein>
    <submittedName>
        <fullName evidence="2">Chemotaxis protein CheW</fullName>
    </submittedName>
</protein>
<sequence length="176" mass="19644">MNISNDQNNDNNKHDYFVLFEVGGTTYGVRALMVQQMEMLDRITRVPNTIEFVEGVVFSRGQVIPAINLRLRFGLEKIPYDSRTRLLVIKTEDRGDLAGLRNADGRLESGRTVGLIADTAREFVSIPLDAVQKPSEGLLATTNCLAGIARLGDRTVLILNMEELLNSHEWQQQVGS</sequence>
<dbReference type="GO" id="GO:0005829">
    <property type="term" value="C:cytosol"/>
    <property type="evidence" value="ECO:0007669"/>
    <property type="project" value="TreeGrafter"/>
</dbReference>
<accession>A0A7C3VHR9</accession>
<gene>
    <name evidence="2" type="ORF">ENR15_03360</name>
</gene>
<dbReference type="Gene3D" id="2.30.30.40">
    <property type="entry name" value="SH3 Domains"/>
    <property type="match status" value="1"/>
</dbReference>
<dbReference type="SMART" id="SM00260">
    <property type="entry name" value="CheW"/>
    <property type="match status" value="1"/>
</dbReference>
<dbReference type="Gene3D" id="2.40.50.180">
    <property type="entry name" value="CheA-289, Domain 4"/>
    <property type="match status" value="1"/>
</dbReference>
<comment type="caution">
    <text evidence="2">The sequence shown here is derived from an EMBL/GenBank/DDBJ whole genome shotgun (WGS) entry which is preliminary data.</text>
</comment>
<evidence type="ECO:0000313" key="2">
    <source>
        <dbReference type="EMBL" id="HGF99716.1"/>
    </source>
</evidence>
<dbReference type="EMBL" id="DSPX01000032">
    <property type="protein sequence ID" value="HGF99716.1"/>
    <property type="molecule type" value="Genomic_DNA"/>
</dbReference>
<dbReference type="PROSITE" id="PS50851">
    <property type="entry name" value="CHEW"/>
    <property type="match status" value="1"/>
</dbReference>
<evidence type="ECO:0000259" key="1">
    <source>
        <dbReference type="PROSITE" id="PS50851"/>
    </source>
</evidence>